<accession>A0A6L2LG98</accession>
<feature type="region of interest" description="Disordered" evidence="1">
    <location>
        <begin position="140"/>
        <end position="194"/>
    </location>
</feature>
<dbReference type="AlphaFoldDB" id="A0A6L2LG98"/>
<feature type="compositionally biased region" description="Acidic residues" evidence="1">
    <location>
        <begin position="144"/>
        <end position="179"/>
    </location>
</feature>
<sequence>MSTPVFVDPERTDTESEPFEGEARTSESPHIVAPPTRHVKESEGSGAFGARSTSSDSTAPLLPDHPLTYTTPVLVPILCRTTRMAMRVLLVMSPGLSAGMVEVAAMSDSAFRKKFRSFYDSSPSPTLPVRKRYKGTSELILGTDSEEYEEVEESSDFDSESEDIEDEGPTAEDEDLTAEDEGHVTRVEGPGVDDETYGLDGKIHGIDDESQGLDDESYGIDGEGRVVSEPLGLGYEALRRQELALEENHLYITFEVGQGSGSVPESGRSERVSAFRQPTLTTWIDLEDGMVYIDVLVYPPPAPLVQTPPSPEWTFGLLPISPSPSIVPSPVLSAVIPFTVPSPIDSPMAISKATISVDEDQFIEVGSQLELYRGILQDHTQRMDVMPPTLFAEIDRDVNELYTRSGVVRDDIFSHRCRFRSLEHEQERTSMTFRAL</sequence>
<protein>
    <submittedName>
        <fullName evidence="2">Uncharacterized protein</fullName>
    </submittedName>
</protein>
<evidence type="ECO:0000313" key="2">
    <source>
        <dbReference type="EMBL" id="GEU59235.1"/>
    </source>
</evidence>
<proteinExistence type="predicted"/>
<evidence type="ECO:0000256" key="1">
    <source>
        <dbReference type="SAM" id="MobiDB-lite"/>
    </source>
</evidence>
<feature type="region of interest" description="Disordered" evidence="1">
    <location>
        <begin position="1"/>
        <end position="63"/>
    </location>
</feature>
<dbReference type="EMBL" id="BKCJ010004136">
    <property type="protein sequence ID" value="GEU59235.1"/>
    <property type="molecule type" value="Genomic_DNA"/>
</dbReference>
<name>A0A6L2LG98_TANCI</name>
<reference evidence="2" key="1">
    <citation type="journal article" date="2019" name="Sci. Rep.">
        <title>Draft genome of Tanacetum cinerariifolium, the natural source of mosquito coil.</title>
        <authorList>
            <person name="Yamashiro T."/>
            <person name="Shiraishi A."/>
            <person name="Satake H."/>
            <person name="Nakayama K."/>
        </authorList>
    </citation>
    <scope>NUCLEOTIDE SEQUENCE</scope>
</reference>
<comment type="caution">
    <text evidence="2">The sequence shown here is derived from an EMBL/GenBank/DDBJ whole genome shotgun (WGS) entry which is preliminary data.</text>
</comment>
<gene>
    <name evidence="2" type="ORF">Tci_031213</name>
</gene>
<organism evidence="2">
    <name type="scientific">Tanacetum cinerariifolium</name>
    <name type="common">Dalmatian daisy</name>
    <name type="synonym">Chrysanthemum cinerariifolium</name>
    <dbReference type="NCBI Taxonomy" id="118510"/>
    <lineage>
        <taxon>Eukaryota</taxon>
        <taxon>Viridiplantae</taxon>
        <taxon>Streptophyta</taxon>
        <taxon>Embryophyta</taxon>
        <taxon>Tracheophyta</taxon>
        <taxon>Spermatophyta</taxon>
        <taxon>Magnoliopsida</taxon>
        <taxon>eudicotyledons</taxon>
        <taxon>Gunneridae</taxon>
        <taxon>Pentapetalae</taxon>
        <taxon>asterids</taxon>
        <taxon>campanulids</taxon>
        <taxon>Asterales</taxon>
        <taxon>Asteraceae</taxon>
        <taxon>Asteroideae</taxon>
        <taxon>Anthemideae</taxon>
        <taxon>Anthemidinae</taxon>
        <taxon>Tanacetum</taxon>
    </lineage>
</organism>